<dbReference type="GO" id="GO:0005576">
    <property type="term" value="C:extracellular region"/>
    <property type="evidence" value="ECO:0007669"/>
    <property type="project" value="UniProtKB-SubCell"/>
</dbReference>
<dbReference type="InterPro" id="IPR012334">
    <property type="entry name" value="Pectin_lyas_fold"/>
</dbReference>
<feature type="non-terminal residue" evidence="11">
    <location>
        <position position="234"/>
    </location>
</feature>
<feature type="domain" description="Pectinesterase catalytic" evidence="10">
    <location>
        <begin position="61"/>
        <end position="230"/>
    </location>
</feature>
<dbReference type="SUPFAM" id="SSF51126">
    <property type="entry name" value="Pectin lyase-like"/>
    <property type="match status" value="1"/>
</dbReference>
<evidence type="ECO:0000259" key="10">
    <source>
        <dbReference type="Pfam" id="PF01095"/>
    </source>
</evidence>
<reference evidence="11" key="1">
    <citation type="submission" date="2021-03" db="EMBL/GenBank/DDBJ databases">
        <title>Draft genome sequence of rust myrtle Austropuccinia psidii MF-1, a brazilian biotype.</title>
        <authorList>
            <person name="Quecine M.C."/>
            <person name="Pachon D.M.R."/>
            <person name="Bonatelli M.L."/>
            <person name="Correr F.H."/>
            <person name="Franceschini L.M."/>
            <person name="Leite T.F."/>
            <person name="Margarido G.R.A."/>
            <person name="Almeida C.A."/>
            <person name="Ferrarezi J.A."/>
            <person name="Labate C.A."/>
        </authorList>
    </citation>
    <scope>NUCLEOTIDE SEQUENCE</scope>
    <source>
        <strain evidence="11">MF-1</strain>
    </source>
</reference>
<evidence type="ECO:0000256" key="3">
    <source>
        <dbReference type="ARBA" id="ARBA00013229"/>
    </source>
</evidence>
<keyword evidence="5 8" id="KW-0063">Aspartyl esterase</keyword>
<keyword evidence="9" id="KW-0472">Membrane</keyword>
<organism evidence="11 12">
    <name type="scientific">Austropuccinia psidii MF-1</name>
    <dbReference type="NCBI Taxonomy" id="1389203"/>
    <lineage>
        <taxon>Eukaryota</taxon>
        <taxon>Fungi</taxon>
        <taxon>Dikarya</taxon>
        <taxon>Basidiomycota</taxon>
        <taxon>Pucciniomycotina</taxon>
        <taxon>Pucciniomycetes</taxon>
        <taxon>Pucciniales</taxon>
        <taxon>Sphaerophragmiaceae</taxon>
        <taxon>Austropuccinia</taxon>
    </lineage>
</organism>
<evidence type="ECO:0000256" key="1">
    <source>
        <dbReference type="ARBA" id="ARBA00005184"/>
    </source>
</evidence>
<evidence type="ECO:0000256" key="7">
    <source>
        <dbReference type="PROSITE-ProRule" id="PRU10040"/>
    </source>
</evidence>
<evidence type="ECO:0000313" key="12">
    <source>
        <dbReference type="Proteomes" id="UP000765509"/>
    </source>
</evidence>
<dbReference type="EMBL" id="AVOT02003320">
    <property type="protein sequence ID" value="MBW0473173.1"/>
    <property type="molecule type" value="Genomic_DNA"/>
</dbReference>
<name>A0A9Q3BY64_9BASI</name>
<dbReference type="OrthoDB" id="2498421at2759"/>
<dbReference type="AlphaFoldDB" id="A0A9Q3BY64"/>
<keyword evidence="8" id="KW-0961">Cell wall biogenesis/degradation</keyword>
<keyword evidence="8" id="KW-0964">Secreted</keyword>
<protein>
    <recommendedName>
        <fullName evidence="3 8">Pectinesterase</fullName>
        <ecNumber evidence="3 8">3.1.1.11</ecNumber>
    </recommendedName>
</protein>
<dbReference type="Gene3D" id="2.160.20.10">
    <property type="entry name" value="Single-stranded right-handed beta-helix, Pectin lyase-like"/>
    <property type="match status" value="1"/>
</dbReference>
<keyword evidence="9" id="KW-1133">Transmembrane helix</keyword>
<dbReference type="GO" id="GO:0045490">
    <property type="term" value="P:pectin catabolic process"/>
    <property type="evidence" value="ECO:0007669"/>
    <property type="project" value="UniProtKB-UniRule"/>
</dbReference>
<dbReference type="EC" id="3.1.1.11" evidence="3 8"/>
<evidence type="ECO:0000256" key="9">
    <source>
        <dbReference type="SAM" id="Phobius"/>
    </source>
</evidence>
<evidence type="ECO:0000256" key="5">
    <source>
        <dbReference type="ARBA" id="ARBA00023085"/>
    </source>
</evidence>
<dbReference type="PANTHER" id="PTHR31321">
    <property type="entry name" value="ACYL-COA THIOESTER HYDROLASE YBHC-RELATED"/>
    <property type="match status" value="1"/>
</dbReference>
<gene>
    <name evidence="11" type="ORF">O181_012888</name>
</gene>
<dbReference type="PANTHER" id="PTHR31321:SF57">
    <property type="entry name" value="PECTINESTERASE 53-RELATED"/>
    <property type="match status" value="1"/>
</dbReference>
<dbReference type="InterPro" id="IPR033131">
    <property type="entry name" value="Pectinesterase_Asp_AS"/>
</dbReference>
<dbReference type="Pfam" id="PF01095">
    <property type="entry name" value="Pectinesterase"/>
    <property type="match status" value="1"/>
</dbReference>
<dbReference type="InterPro" id="IPR000070">
    <property type="entry name" value="Pectinesterase_cat"/>
</dbReference>
<feature type="active site" evidence="7">
    <location>
        <position position="209"/>
    </location>
</feature>
<comment type="function">
    <text evidence="8">Involved in maceration and soft-rotting of plant tissue.</text>
</comment>
<comment type="caution">
    <text evidence="11">The sequence shown here is derived from an EMBL/GenBank/DDBJ whole genome shotgun (WGS) entry which is preliminary data.</text>
</comment>
<evidence type="ECO:0000313" key="11">
    <source>
        <dbReference type="EMBL" id="MBW0473173.1"/>
    </source>
</evidence>
<comment type="pathway">
    <text evidence="1 8">Glycan metabolism; pectin degradation; 2-dehydro-3-deoxy-D-gluconate from pectin: step 1/5.</text>
</comment>
<accession>A0A9Q3BY64</accession>
<dbReference type="GO" id="GO:0042545">
    <property type="term" value="P:cell wall modification"/>
    <property type="evidence" value="ECO:0007669"/>
    <property type="project" value="UniProtKB-UniRule"/>
</dbReference>
<feature type="transmembrane region" description="Helical" evidence="9">
    <location>
        <begin position="12"/>
        <end position="33"/>
    </location>
</feature>
<evidence type="ECO:0000256" key="6">
    <source>
        <dbReference type="ARBA" id="ARBA00047928"/>
    </source>
</evidence>
<dbReference type="GO" id="GO:0030599">
    <property type="term" value="F:pectinesterase activity"/>
    <property type="evidence" value="ECO:0007669"/>
    <property type="project" value="UniProtKB-UniRule"/>
</dbReference>
<keyword evidence="4 8" id="KW-0378">Hydrolase</keyword>
<dbReference type="Proteomes" id="UP000765509">
    <property type="component" value="Unassembled WGS sequence"/>
</dbReference>
<evidence type="ECO:0000256" key="4">
    <source>
        <dbReference type="ARBA" id="ARBA00022801"/>
    </source>
</evidence>
<dbReference type="PROSITE" id="PS00503">
    <property type="entry name" value="PECTINESTERASE_2"/>
    <property type="match status" value="1"/>
</dbReference>
<keyword evidence="9" id="KW-0812">Transmembrane</keyword>
<proteinExistence type="inferred from homology"/>
<evidence type="ECO:0000256" key="8">
    <source>
        <dbReference type="RuleBase" id="RU000589"/>
    </source>
</evidence>
<sequence length="234" mass="25743">MSHFITIPHALFRIFLVVIFSFYHAHISVGAAGGSCQKFVENDDGTVPAKNALIVRQGTKSESEYNTISDAVKALSKLNGPQSIFIFPGTYKGHMEIDYKAPLLIQGYTRTPQSITENKVFVDVSLSLQQAGSIAQSSGIWAKSSCFEMRNVNIRNSFGKGTDSQAVALTSGGEQQVFKRCLFSSYQDTLYVPSKRAYFYQCRIEGAVDFIFGAGTAWFEKVQIAVKAPDYTGV</sequence>
<comment type="catalytic activity">
    <reaction evidence="6 8">
        <text>[(1-&gt;4)-alpha-D-galacturonosyl methyl ester](n) + n H2O = [(1-&gt;4)-alpha-D-galacturonosyl](n) + n methanol + n H(+)</text>
        <dbReference type="Rhea" id="RHEA:22380"/>
        <dbReference type="Rhea" id="RHEA-COMP:14570"/>
        <dbReference type="Rhea" id="RHEA-COMP:14573"/>
        <dbReference type="ChEBI" id="CHEBI:15377"/>
        <dbReference type="ChEBI" id="CHEBI:15378"/>
        <dbReference type="ChEBI" id="CHEBI:17790"/>
        <dbReference type="ChEBI" id="CHEBI:140522"/>
        <dbReference type="ChEBI" id="CHEBI:140523"/>
        <dbReference type="EC" id="3.1.1.11"/>
    </reaction>
</comment>
<keyword evidence="12" id="KW-1185">Reference proteome</keyword>
<comment type="similarity">
    <text evidence="2">Belongs to the pectinesterase family.</text>
</comment>
<comment type="subcellular location">
    <subcellularLocation>
        <location evidence="8">Secreted</location>
    </subcellularLocation>
</comment>
<evidence type="ECO:0000256" key="2">
    <source>
        <dbReference type="ARBA" id="ARBA00008891"/>
    </source>
</evidence>
<dbReference type="InterPro" id="IPR011050">
    <property type="entry name" value="Pectin_lyase_fold/virulence"/>
</dbReference>